<dbReference type="PANTHER" id="PTHR33103:SF19">
    <property type="entry name" value="OS09G0544700 PROTEIN"/>
    <property type="match status" value="1"/>
</dbReference>
<dbReference type="Pfam" id="PF05056">
    <property type="entry name" value="DUF674"/>
    <property type="match status" value="1"/>
</dbReference>
<organism evidence="1 2">
    <name type="scientific">Cannabis sativa</name>
    <name type="common">Hemp</name>
    <name type="synonym">Marijuana</name>
    <dbReference type="NCBI Taxonomy" id="3483"/>
    <lineage>
        <taxon>Eukaryota</taxon>
        <taxon>Viridiplantae</taxon>
        <taxon>Streptophyta</taxon>
        <taxon>Embryophyta</taxon>
        <taxon>Tracheophyta</taxon>
        <taxon>Spermatophyta</taxon>
        <taxon>Magnoliopsida</taxon>
        <taxon>eudicotyledons</taxon>
        <taxon>Gunneridae</taxon>
        <taxon>Pentapetalae</taxon>
        <taxon>rosids</taxon>
        <taxon>fabids</taxon>
        <taxon>Rosales</taxon>
        <taxon>Cannabaceae</taxon>
        <taxon>Cannabis</taxon>
    </lineage>
</organism>
<dbReference type="AlphaFoldDB" id="A0A803QI69"/>
<dbReference type="EMBL" id="UZAU01000814">
    <property type="status" value="NOT_ANNOTATED_CDS"/>
    <property type="molecule type" value="Genomic_DNA"/>
</dbReference>
<sequence>MYICVSCYSYVSDDLRAVCPRCLRSISKEVSYVPAMAPAATQQVVGNEGGGYVKGVVTYMVMDDLEVKPMSTISSISMLRNFNVKDLGVLEEKTVKLSMNEGLKLLEASFISNTVLSDVFMLPDDKKKAKRRR</sequence>
<dbReference type="Gramene" id="evm.model.10.1036">
    <property type="protein sequence ID" value="cds.evm.model.10.1036"/>
    <property type="gene ID" value="evm.TU.10.1036"/>
</dbReference>
<dbReference type="OMA" id="CKNAMTA"/>
<evidence type="ECO:0000313" key="2">
    <source>
        <dbReference type="Proteomes" id="UP000596661"/>
    </source>
</evidence>
<dbReference type="PANTHER" id="PTHR33103">
    <property type="entry name" value="OS01G0153900 PROTEIN"/>
    <property type="match status" value="1"/>
</dbReference>
<name>A0A803QI69_CANSA</name>
<accession>A0A803QI69</accession>
<protein>
    <submittedName>
        <fullName evidence="1">Uncharacterized protein</fullName>
    </submittedName>
</protein>
<reference evidence="1" key="1">
    <citation type="submission" date="2021-03" db="UniProtKB">
        <authorList>
            <consortium name="EnsemblPlants"/>
        </authorList>
    </citation>
    <scope>IDENTIFICATION</scope>
</reference>
<keyword evidence="2" id="KW-1185">Reference proteome</keyword>
<evidence type="ECO:0000313" key="1">
    <source>
        <dbReference type="EnsemblPlants" id="cds.evm.model.10.1036"/>
    </source>
</evidence>
<proteinExistence type="predicted"/>
<dbReference type="EnsemblPlants" id="evm.model.10.1036">
    <property type="protein sequence ID" value="cds.evm.model.10.1036"/>
    <property type="gene ID" value="evm.TU.10.1036"/>
</dbReference>
<dbReference type="InterPro" id="IPR007750">
    <property type="entry name" value="DUF674"/>
</dbReference>
<dbReference type="Proteomes" id="UP000596661">
    <property type="component" value="Unassembled WGS sequence"/>
</dbReference>